<dbReference type="EMBL" id="UZAJ01015461">
    <property type="protein sequence ID" value="VDO73435.1"/>
    <property type="molecule type" value="Genomic_DNA"/>
</dbReference>
<reference evidence="2 3" key="2">
    <citation type="submission" date="2018-11" db="EMBL/GenBank/DDBJ databases">
        <authorList>
            <consortium name="Pathogen Informatics"/>
        </authorList>
    </citation>
    <scope>NUCLEOTIDE SEQUENCE [LARGE SCALE GENOMIC DNA]</scope>
</reference>
<dbReference type="PANTHER" id="PTHR45864">
    <property type="entry name" value="SLINGSHOT PROTEIN PHOSPHATASE HOMOLOG"/>
    <property type="match status" value="1"/>
</dbReference>
<dbReference type="GO" id="GO:0016791">
    <property type="term" value="F:phosphatase activity"/>
    <property type="evidence" value="ECO:0007669"/>
    <property type="project" value="InterPro"/>
</dbReference>
<protein>
    <submittedName>
        <fullName evidence="4">DUF1758 domain-containing protein</fullName>
    </submittedName>
</protein>
<dbReference type="InterPro" id="IPR043588">
    <property type="entry name" value="SSH-N"/>
</dbReference>
<dbReference type="WBParaSite" id="OFLC_0001104901-mRNA-1">
    <property type="protein sequence ID" value="OFLC_0001104901-mRNA-1"/>
    <property type="gene ID" value="OFLC_0001104901"/>
</dbReference>
<evidence type="ECO:0000259" key="1">
    <source>
        <dbReference type="Pfam" id="PF23040"/>
    </source>
</evidence>
<proteinExistence type="predicted"/>
<reference evidence="4" key="1">
    <citation type="submission" date="2016-06" db="UniProtKB">
        <authorList>
            <consortium name="WormBaseParasite"/>
        </authorList>
    </citation>
    <scope>IDENTIFICATION</scope>
</reference>
<dbReference type="STRING" id="387005.A0A183HU87"/>
<feature type="domain" description="Slingshot N-terminal" evidence="1">
    <location>
        <begin position="8"/>
        <end position="94"/>
    </location>
</feature>
<evidence type="ECO:0000313" key="2">
    <source>
        <dbReference type="EMBL" id="VDO73435.1"/>
    </source>
</evidence>
<dbReference type="Pfam" id="PF23040">
    <property type="entry name" value="PH_SSH1-like_1st"/>
    <property type="match status" value="1"/>
</dbReference>
<gene>
    <name evidence="2" type="ORF">OFLC_LOCUS11052</name>
</gene>
<evidence type="ECO:0000313" key="4">
    <source>
        <dbReference type="WBParaSite" id="OFLC_0001104901-mRNA-1"/>
    </source>
</evidence>
<name>A0A183HU87_9BILA</name>
<dbReference type="GO" id="GO:0030837">
    <property type="term" value="P:negative regulation of actin filament polymerization"/>
    <property type="evidence" value="ECO:0007669"/>
    <property type="project" value="InterPro"/>
</dbReference>
<evidence type="ECO:0000313" key="3">
    <source>
        <dbReference type="Proteomes" id="UP000267606"/>
    </source>
</evidence>
<dbReference type="Proteomes" id="UP000267606">
    <property type="component" value="Unassembled WGS sequence"/>
</dbReference>
<dbReference type="InterPro" id="IPR043587">
    <property type="entry name" value="Phosphatase_SSH-like"/>
</dbReference>
<sequence>MAVRLQPVNVETVSSVNHARYLAIVSSAHCRKINLQNVREVVLLGLDCLPNNKVAIGVTIPVYASTRVSLDGDGGVVVDFDSSSHIFRPVSVQA</sequence>
<keyword evidence="3" id="KW-1185">Reference proteome</keyword>
<accession>A0A183HU87</accession>
<dbReference type="PANTHER" id="PTHR45864:SF2">
    <property type="entry name" value="PROTEIN PHOSPHATASE SLINGSHOT"/>
    <property type="match status" value="1"/>
</dbReference>
<dbReference type="AlphaFoldDB" id="A0A183HU87"/>
<organism evidence="4">
    <name type="scientific">Onchocerca flexuosa</name>
    <dbReference type="NCBI Taxonomy" id="387005"/>
    <lineage>
        <taxon>Eukaryota</taxon>
        <taxon>Metazoa</taxon>
        <taxon>Ecdysozoa</taxon>
        <taxon>Nematoda</taxon>
        <taxon>Chromadorea</taxon>
        <taxon>Rhabditida</taxon>
        <taxon>Spirurina</taxon>
        <taxon>Spiruromorpha</taxon>
        <taxon>Filarioidea</taxon>
        <taxon>Onchocercidae</taxon>
        <taxon>Onchocerca</taxon>
    </lineage>
</organism>
<dbReference type="GO" id="GO:0003779">
    <property type="term" value="F:actin binding"/>
    <property type="evidence" value="ECO:0007669"/>
    <property type="project" value="InterPro"/>
</dbReference>